<proteinExistence type="predicted"/>
<protein>
    <submittedName>
        <fullName evidence="1">Uncharacterized protein</fullName>
    </submittedName>
</protein>
<comment type="caution">
    <text evidence="1">The sequence shown here is derived from an EMBL/GenBank/DDBJ whole genome shotgun (WGS) entry which is preliminary data.</text>
</comment>
<organism evidence="1 2">
    <name type="scientific">Rhododendron molle</name>
    <name type="common">Chinese azalea</name>
    <name type="synonym">Azalea mollis</name>
    <dbReference type="NCBI Taxonomy" id="49168"/>
    <lineage>
        <taxon>Eukaryota</taxon>
        <taxon>Viridiplantae</taxon>
        <taxon>Streptophyta</taxon>
        <taxon>Embryophyta</taxon>
        <taxon>Tracheophyta</taxon>
        <taxon>Spermatophyta</taxon>
        <taxon>Magnoliopsida</taxon>
        <taxon>eudicotyledons</taxon>
        <taxon>Gunneridae</taxon>
        <taxon>Pentapetalae</taxon>
        <taxon>asterids</taxon>
        <taxon>Ericales</taxon>
        <taxon>Ericaceae</taxon>
        <taxon>Ericoideae</taxon>
        <taxon>Rhodoreae</taxon>
        <taxon>Rhododendron</taxon>
    </lineage>
</organism>
<evidence type="ECO:0000313" key="1">
    <source>
        <dbReference type="EMBL" id="KAI8556111.1"/>
    </source>
</evidence>
<dbReference type="Proteomes" id="UP001062846">
    <property type="component" value="Chromosome 5"/>
</dbReference>
<sequence>MIVSFVIVSKTSFSTYTTKLSCIHWSHIQYRSLLFTIFIAEKRSASERNP</sequence>
<dbReference type="EMBL" id="CM046392">
    <property type="protein sequence ID" value="KAI8556111.1"/>
    <property type="molecule type" value="Genomic_DNA"/>
</dbReference>
<name>A0ACC0NSZ8_RHOML</name>
<gene>
    <name evidence="1" type="ORF">RHMOL_Rhmol05G0226700</name>
</gene>
<evidence type="ECO:0000313" key="2">
    <source>
        <dbReference type="Proteomes" id="UP001062846"/>
    </source>
</evidence>
<accession>A0ACC0NSZ8</accession>
<keyword evidence="2" id="KW-1185">Reference proteome</keyword>
<reference evidence="1" key="1">
    <citation type="submission" date="2022-02" db="EMBL/GenBank/DDBJ databases">
        <title>Plant Genome Project.</title>
        <authorList>
            <person name="Zhang R.-G."/>
        </authorList>
    </citation>
    <scope>NUCLEOTIDE SEQUENCE</scope>
    <source>
        <strain evidence="1">AT1</strain>
    </source>
</reference>